<comment type="caution">
    <text evidence="1">The sequence shown here is derived from an EMBL/GenBank/DDBJ whole genome shotgun (WGS) entry which is preliminary data.</text>
</comment>
<dbReference type="EMBL" id="JADFTS010000001">
    <property type="protein sequence ID" value="KAF9623642.1"/>
    <property type="molecule type" value="Genomic_DNA"/>
</dbReference>
<protein>
    <submittedName>
        <fullName evidence="1">Uncharacterized protein</fullName>
    </submittedName>
</protein>
<proteinExistence type="predicted"/>
<evidence type="ECO:0000313" key="1">
    <source>
        <dbReference type="EMBL" id="KAF9623642.1"/>
    </source>
</evidence>
<accession>A0A835IWP9</accession>
<organism evidence="1 2">
    <name type="scientific">Coptis chinensis</name>
    <dbReference type="NCBI Taxonomy" id="261450"/>
    <lineage>
        <taxon>Eukaryota</taxon>
        <taxon>Viridiplantae</taxon>
        <taxon>Streptophyta</taxon>
        <taxon>Embryophyta</taxon>
        <taxon>Tracheophyta</taxon>
        <taxon>Spermatophyta</taxon>
        <taxon>Magnoliopsida</taxon>
        <taxon>Ranunculales</taxon>
        <taxon>Ranunculaceae</taxon>
        <taxon>Coptidoideae</taxon>
        <taxon>Coptis</taxon>
    </lineage>
</organism>
<evidence type="ECO:0000313" key="2">
    <source>
        <dbReference type="Proteomes" id="UP000631114"/>
    </source>
</evidence>
<dbReference type="AlphaFoldDB" id="A0A835IWP9"/>
<gene>
    <name evidence="1" type="ORF">IFM89_003649</name>
</gene>
<dbReference type="Proteomes" id="UP000631114">
    <property type="component" value="Unassembled WGS sequence"/>
</dbReference>
<keyword evidence="2" id="KW-1185">Reference proteome</keyword>
<name>A0A835IWP9_9MAGN</name>
<reference evidence="1 2" key="1">
    <citation type="submission" date="2020-10" db="EMBL/GenBank/DDBJ databases">
        <title>The Coptis chinensis genome and diversification of protoberbering-type alkaloids.</title>
        <authorList>
            <person name="Wang B."/>
            <person name="Shu S."/>
            <person name="Song C."/>
            <person name="Liu Y."/>
        </authorList>
    </citation>
    <scope>NUCLEOTIDE SEQUENCE [LARGE SCALE GENOMIC DNA]</scope>
    <source>
        <strain evidence="1">HL-2020</strain>
        <tissue evidence="1">Leaf</tissue>
    </source>
</reference>
<sequence>MNILLAGKHEPQVSISDEQTLPVATKLKTHERSSYNKRDCQSSMIGLRLLQGMLRSTEKYGKCMFRSDINSCKITAAVLDVTSWSEVSSRSYPSSFEIKDWCKWASRGHCGSLLHSYTRVPYNISIGVDRQCKQRSQSEEVYHPKAHLQLAIRGDRMRSLTRRSREQLQVVV</sequence>